<comment type="caution">
    <text evidence="1">The sequence shown here is derived from an EMBL/GenBank/DDBJ whole genome shotgun (WGS) entry which is preliminary data.</text>
</comment>
<gene>
    <name evidence="1" type="ORF">CBW42_08190</name>
</gene>
<proteinExistence type="predicted"/>
<accession>A0A252F4U7</accession>
<dbReference type="AlphaFoldDB" id="A0A252F4U7"/>
<evidence type="ECO:0000313" key="1">
    <source>
        <dbReference type="EMBL" id="OUM20793.1"/>
    </source>
</evidence>
<dbReference type="EMBL" id="NHOC01000005">
    <property type="protein sequence ID" value="OUM20793.1"/>
    <property type="molecule type" value="Genomic_DNA"/>
</dbReference>
<reference evidence="1 2" key="1">
    <citation type="submission" date="2017-05" db="EMBL/GenBank/DDBJ databases">
        <title>Butyricicoccus porcorum sp. nov. a butyrate-producing bacterium from the swine intestinal tract.</title>
        <authorList>
            <person name="Trachsel J."/>
            <person name="Humphrey S."/>
            <person name="Allen H.K."/>
        </authorList>
    </citation>
    <scope>NUCLEOTIDE SEQUENCE [LARGE SCALE GENOMIC DNA]</scope>
    <source>
        <strain evidence="1">BB10</strain>
    </source>
</reference>
<sequence length="61" mass="7067">MVKILWNIAVKAPGDPGEYLCTLLKRKEISNFLKVFVDITCSGWYYIQALNESDTKNRRIC</sequence>
<keyword evidence="2" id="KW-1185">Reference proteome</keyword>
<organism evidence="1 2">
    <name type="scientific">Butyricicoccus porcorum</name>
    <dbReference type="NCBI Taxonomy" id="1945634"/>
    <lineage>
        <taxon>Bacteria</taxon>
        <taxon>Bacillati</taxon>
        <taxon>Bacillota</taxon>
        <taxon>Clostridia</taxon>
        <taxon>Eubacteriales</taxon>
        <taxon>Butyricicoccaceae</taxon>
        <taxon>Butyricicoccus</taxon>
    </lineage>
</organism>
<evidence type="ECO:0000313" key="2">
    <source>
        <dbReference type="Proteomes" id="UP000194903"/>
    </source>
</evidence>
<name>A0A252F4U7_9FIRM</name>
<dbReference type="Proteomes" id="UP000194903">
    <property type="component" value="Unassembled WGS sequence"/>
</dbReference>
<protein>
    <submittedName>
        <fullName evidence="1">Uncharacterized protein</fullName>
    </submittedName>
</protein>